<name>A0A1D6HJ92_MAIZE</name>
<dbReference type="SUPFAM" id="SSF54928">
    <property type="entry name" value="RNA-binding domain, RBD"/>
    <property type="match status" value="1"/>
</dbReference>
<sequence length="125" mass="14263">MDPGFHFIHLRRLYGQRLSLSVSSLKVCDRVANFFNTFIYRLRLLTHLTALSHTVKIIMDRISKRSKGYAFVEYTTEEAGGAALKAMNGQIINGWMIVVDVAKTRSRDRLSGGSNQAFRPHYQAR</sequence>
<gene>
    <name evidence="3" type="ORF">ZEAMMB73_Zm00001d017930</name>
</gene>
<evidence type="ECO:0000256" key="2">
    <source>
        <dbReference type="PROSITE-ProRule" id="PRU00176"/>
    </source>
</evidence>
<evidence type="ECO:0000256" key="1">
    <source>
        <dbReference type="ARBA" id="ARBA00022884"/>
    </source>
</evidence>
<dbReference type="InterPro" id="IPR052462">
    <property type="entry name" value="SLIRP/GR-RBP-like"/>
</dbReference>
<dbReference type="EMBL" id="CM000781">
    <property type="protein sequence ID" value="AQK74545.1"/>
    <property type="molecule type" value="Genomic_DNA"/>
</dbReference>
<dbReference type="GO" id="GO:0003723">
    <property type="term" value="F:RNA binding"/>
    <property type="evidence" value="ECO:0007669"/>
    <property type="project" value="UniProtKB-UniRule"/>
</dbReference>
<dbReference type="AlphaFoldDB" id="A0A1D6HJ92"/>
<reference evidence="3" key="1">
    <citation type="submission" date="2015-12" db="EMBL/GenBank/DDBJ databases">
        <title>Update maize B73 reference genome by single molecule sequencing technologies.</title>
        <authorList>
            <consortium name="Maize Genome Sequencing Project"/>
            <person name="Ware D."/>
        </authorList>
    </citation>
    <scope>NUCLEOTIDE SEQUENCE</scope>
    <source>
        <tissue evidence="3">Seedling</tissue>
    </source>
</reference>
<dbReference type="SMART" id="SM00360">
    <property type="entry name" value="RRM"/>
    <property type="match status" value="1"/>
</dbReference>
<proteinExistence type="predicted"/>
<dbReference type="PROSITE" id="PS50102">
    <property type="entry name" value="RRM"/>
    <property type="match status" value="1"/>
</dbReference>
<dbReference type="InterPro" id="IPR035979">
    <property type="entry name" value="RBD_domain_sf"/>
</dbReference>
<dbReference type="Pfam" id="PF00076">
    <property type="entry name" value="RRM_1"/>
    <property type="match status" value="1"/>
</dbReference>
<protein>
    <submittedName>
        <fullName evidence="3">Organelle RRM protein1</fullName>
    </submittedName>
</protein>
<keyword evidence="1 2" id="KW-0694">RNA-binding</keyword>
<organism evidence="3">
    <name type="scientific">Zea mays</name>
    <name type="common">Maize</name>
    <dbReference type="NCBI Taxonomy" id="4577"/>
    <lineage>
        <taxon>Eukaryota</taxon>
        <taxon>Viridiplantae</taxon>
        <taxon>Streptophyta</taxon>
        <taxon>Embryophyta</taxon>
        <taxon>Tracheophyta</taxon>
        <taxon>Spermatophyta</taxon>
        <taxon>Magnoliopsida</taxon>
        <taxon>Liliopsida</taxon>
        <taxon>Poales</taxon>
        <taxon>Poaceae</taxon>
        <taxon>PACMAD clade</taxon>
        <taxon>Panicoideae</taxon>
        <taxon>Andropogonodae</taxon>
        <taxon>Andropogoneae</taxon>
        <taxon>Tripsacinae</taxon>
        <taxon>Zea</taxon>
    </lineage>
</organism>
<dbReference type="Gene3D" id="3.30.70.330">
    <property type="match status" value="1"/>
</dbReference>
<dbReference type="InterPro" id="IPR012677">
    <property type="entry name" value="Nucleotide-bd_a/b_plait_sf"/>
</dbReference>
<evidence type="ECO:0000313" key="3">
    <source>
        <dbReference type="EMBL" id="AQK74545.1"/>
    </source>
</evidence>
<accession>A0A1D6HJ92</accession>
<dbReference type="InterPro" id="IPR000504">
    <property type="entry name" value="RRM_dom"/>
</dbReference>
<dbReference type="ExpressionAtlas" id="A0A1D6HJ92">
    <property type="expression patterns" value="baseline and differential"/>
</dbReference>
<dbReference type="PANTHER" id="PTHR48027">
    <property type="entry name" value="HETEROGENEOUS NUCLEAR RIBONUCLEOPROTEIN 87F-RELATED"/>
    <property type="match status" value="1"/>
</dbReference>